<feature type="region of interest" description="Disordered" evidence="1">
    <location>
        <begin position="30"/>
        <end position="52"/>
    </location>
</feature>
<dbReference type="OrthoDB" id="5525180at2"/>
<keyword evidence="4" id="KW-1185">Reference proteome</keyword>
<keyword evidence="2" id="KW-0732">Signal</keyword>
<accession>A0A3A8J9X7</accession>
<proteinExistence type="predicted"/>
<dbReference type="Proteomes" id="UP000268094">
    <property type="component" value="Unassembled WGS sequence"/>
</dbReference>
<feature type="signal peptide" evidence="2">
    <location>
        <begin position="1"/>
        <end position="29"/>
    </location>
</feature>
<evidence type="ECO:0000256" key="2">
    <source>
        <dbReference type="SAM" id="SignalP"/>
    </source>
</evidence>
<name>A0A3A8J9X7_9BACT</name>
<feature type="compositionally biased region" description="Acidic residues" evidence="1">
    <location>
        <begin position="35"/>
        <end position="46"/>
    </location>
</feature>
<evidence type="ECO:0000313" key="3">
    <source>
        <dbReference type="EMBL" id="RKG88640.1"/>
    </source>
</evidence>
<protein>
    <submittedName>
        <fullName evidence="3">Uncharacterized protein</fullName>
    </submittedName>
</protein>
<reference evidence="4" key="1">
    <citation type="submission" date="2018-09" db="EMBL/GenBank/DDBJ databases">
        <authorList>
            <person name="Livingstone P.G."/>
            <person name="Whitworth D.E."/>
        </authorList>
    </citation>
    <scope>NUCLEOTIDE SEQUENCE [LARGE SCALE GENOMIC DNA]</scope>
    <source>
        <strain evidence="4">CA054A</strain>
    </source>
</reference>
<gene>
    <name evidence="3" type="ORF">D7V88_13960</name>
</gene>
<dbReference type="NCBIfam" id="NF041937">
    <property type="entry name" value="MXAN_6627.5_fam"/>
    <property type="match status" value="1"/>
</dbReference>
<dbReference type="EMBL" id="RAVZ01000079">
    <property type="protein sequence ID" value="RKG88640.1"/>
    <property type="molecule type" value="Genomic_DNA"/>
</dbReference>
<organism evidence="3 4">
    <name type="scientific">Corallococcus terminator</name>
    <dbReference type="NCBI Taxonomy" id="2316733"/>
    <lineage>
        <taxon>Bacteria</taxon>
        <taxon>Pseudomonadati</taxon>
        <taxon>Myxococcota</taxon>
        <taxon>Myxococcia</taxon>
        <taxon>Myxococcales</taxon>
        <taxon>Cystobacterineae</taxon>
        <taxon>Myxococcaceae</taxon>
        <taxon>Corallococcus</taxon>
    </lineage>
</organism>
<dbReference type="RefSeq" id="WP_120541130.1">
    <property type="nucleotide sequence ID" value="NZ_RAVZ01000079.1"/>
</dbReference>
<dbReference type="AlphaFoldDB" id="A0A3A8J9X7"/>
<comment type="caution">
    <text evidence="3">The sequence shown here is derived from an EMBL/GenBank/DDBJ whole genome shotgun (WGS) entry which is preliminary data.</text>
</comment>
<feature type="chain" id="PRO_5017366016" evidence="2">
    <location>
        <begin position="30"/>
        <end position="109"/>
    </location>
</feature>
<evidence type="ECO:0000256" key="1">
    <source>
        <dbReference type="SAM" id="MobiDB-lite"/>
    </source>
</evidence>
<sequence>MSSLFSRLRPAGFLTLTCLLLLSPLAAVAQSQSDGGEEDPGGEEGEPGVGRVPINCRSSNDCAPRFSCDTGKCKYTGVRQAQTQGCLLGPEAALMVLGVAAMAGSRRRR</sequence>
<dbReference type="InterPro" id="IPR049656">
    <property type="entry name" value="MXAN_6627.5-like"/>
</dbReference>
<evidence type="ECO:0000313" key="4">
    <source>
        <dbReference type="Proteomes" id="UP000268094"/>
    </source>
</evidence>